<dbReference type="InterPro" id="IPR013083">
    <property type="entry name" value="Znf_RING/FYVE/PHD"/>
</dbReference>
<dbReference type="PROSITE" id="PS50089">
    <property type="entry name" value="ZF_RING_2"/>
    <property type="match status" value="1"/>
</dbReference>
<evidence type="ECO:0000256" key="1">
    <source>
        <dbReference type="PROSITE-ProRule" id="PRU00175"/>
    </source>
</evidence>
<accession>S9TSR4</accession>
<evidence type="ECO:0000256" key="2">
    <source>
        <dbReference type="SAM" id="MobiDB-lite"/>
    </source>
</evidence>
<feature type="domain" description="RING-type" evidence="3">
    <location>
        <begin position="863"/>
        <end position="906"/>
    </location>
</feature>
<sequence>MEFRLAAEGNVEELRAFLRKNPDRVNALNPATHFSLLYTTVLHGEKKRDLLSDCNQTNATGSTVQLNKYFQQIQMLVDEFGADLNGANGGAADTILHLIAGMDWDAVLAFLLSHYFYSNANNTNNDRKLDIMKRNVFEDRPSQIAAREKRGNILKLLSDAEGYLKPSTPAPGAANPNNAAHRKEFSKFLVDDSDDEGPTGKKSTPPVTTTTGSNSATPPAAGAAKAPTLKTRPMVDVHRDPNNNNNNNNNNTSASTSGNGGSPFTLATPLLSANTSGKIGGVRFEPRCEKLLPTGARFHNADLQNFKTTFGTGFIFYQCKDHYEIKGLLPYTYKGSEYYAPVIICIYAPTSTHTIQTTSTGTGKAWQCYSRYRCFLNKDMMSGFGINRKAEYLDPVTGAFLASPADCIFSDNLNNNSGRSLSTGAEGAGAAAAPQPAAPFSSFVTNVVLKNFTAVPPMTVITSSYVYESTGPADKQAQAAKSAPPPPPPPPSMGPSSNNLFLLGTAKDTFRPYHSGAAPRCFSSKHIFARRNNLYKLRVYNILRDVSRFGDGCFFSLPTATTAASPPPQTRFIFDRSRNALNGFVPIYKETPVSFMSCKTFIHNNSDVMVSSQMAAAAGANVLLPPNVTTTTAGGSKKGIQCQTVLFLRLRIVFTHPDAKRYQRFVSETYPFIREHIIPNRATATTVPDHIVRNINEQFEYPPKIFLIDCLRGNPTAAVKRNYNHECFSSLMVSSHTGEVKWSALFDDFASQAQEKANHKQSAAPSPDAYYKSQWEKTGSLYAILMQLQRNMNFTFETFLEAKKQSSNNASIINKNASSPAGSPASNANNNILDMYFPTAAPQPSPFQNAGATMNYESYKDRCLLCRKNKLSIVVHPCSHFILCGSCYDVLKEQNRDMKFYCFVCKAEVKSAEEVYL</sequence>
<dbReference type="InterPro" id="IPR036770">
    <property type="entry name" value="Ankyrin_rpt-contain_sf"/>
</dbReference>
<keyword evidence="1" id="KW-0863">Zinc-finger</keyword>
<reference evidence="4 5" key="1">
    <citation type="journal article" date="2013" name="PLoS ONE">
        <title>Predicting the Proteins of Angomonas deanei, Strigomonas culicis and Their Respective Endosymbionts Reveals New Aspects of the Trypanosomatidae Family.</title>
        <authorList>
            <person name="Motta M.C."/>
            <person name="Martins A.C."/>
            <person name="de Souza S.S."/>
            <person name="Catta-Preta C.M."/>
            <person name="Silva R."/>
            <person name="Klein C.C."/>
            <person name="de Almeida L.G."/>
            <person name="de Lima Cunha O."/>
            <person name="Ciapina L.P."/>
            <person name="Brocchi M."/>
            <person name="Colabardini A.C."/>
            <person name="de Araujo Lima B."/>
            <person name="Machado C.R."/>
            <person name="de Almeida Soares C.M."/>
            <person name="Probst C.M."/>
            <person name="de Menezes C.B."/>
            <person name="Thompson C.E."/>
            <person name="Bartholomeu D.C."/>
            <person name="Gradia D.F."/>
            <person name="Pavoni D.P."/>
            <person name="Grisard E.C."/>
            <person name="Fantinatti-Garboggini F."/>
            <person name="Marchini F.K."/>
            <person name="Rodrigues-Luiz G.F."/>
            <person name="Wagner G."/>
            <person name="Goldman G.H."/>
            <person name="Fietto J.L."/>
            <person name="Elias M.C."/>
            <person name="Goldman M.H."/>
            <person name="Sagot M.F."/>
            <person name="Pereira M."/>
            <person name="Stoco P.H."/>
            <person name="de Mendonca-Neto R.P."/>
            <person name="Teixeira S.M."/>
            <person name="Maciel T.E."/>
            <person name="de Oliveira Mendes T.A."/>
            <person name="Urmenyi T.P."/>
            <person name="de Souza W."/>
            <person name="Schenkman S."/>
            <person name="de Vasconcelos A.T."/>
        </authorList>
    </citation>
    <scope>NUCLEOTIDE SEQUENCE [LARGE SCALE GENOMIC DNA]</scope>
</reference>
<feature type="compositionally biased region" description="Low complexity" evidence="2">
    <location>
        <begin position="473"/>
        <end position="482"/>
    </location>
</feature>
<evidence type="ECO:0000259" key="3">
    <source>
        <dbReference type="PROSITE" id="PS50089"/>
    </source>
</evidence>
<keyword evidence="1" id="KW-0862">Zinc</keyword>
<feature type="region of interest" description="Disordered" evidence="2">
    <location>
        <begin position="473"/>
        <end position="498"/>
    </location>
</feature>
<name>S9TSR4_9TRYP</name>
<dbReference type="Pfam" id="PF13920">
    <property type="entry name" value="zf-C3HC4_3"/>
    <property type="match status" value="1"/>
</dbReference>
<keyword evidence="5" id="KW-1185">Reference proteome</keyword>
<evidence type="ECO:0000313" key="4">
    <source>
        <dbReference type="EMBL" id="EPY19543.1"/>
    </source>
</evidence>
<organism evidence="4 5">
    <name type="scientific">Strigomonas culicis</name>
    <dbReference type="NCBI Taxonomy" id="28005"/>
    <lineage>
        <taxon>Eukaryota</taxon>
        <taxon>Discoba</taxon>
        <taxon>Euglenozoa</taxon>
        <taxon>Kinetoplastea</taxon>
        <taxon>Metakinetoplastina</taxon>
        <taxon>Trypanosomatida</taxon>
        <taxon>Trypanosomatidae</taxon>
        <taxon>Strigomonadinae</taxon>
        <taxon>Strigomonas</taxon>
    </lineage>
</organism>
<dbReference type="Proteomes" id="UP000015354">
    <property type="component" value="Unassembled WGS sequence"/>
</dbReference>
<feature type="compositionally biased region" description="Low complexity" evidence="2">
    <location>
        <begin position="242"/>
        <end position="251"/>
    </location>
</feature>
<dbReference type="GO" id="GO:0008270">
    <property type="term" value="F:zinc ion binding"/>
    <property type="evidence" value="ECO:0007669"/>
    <property type="project" value="UniProtKB-KW"/>
</dbReference>
<evidence type="ECO:0000313" key="5">
    <source>
        <dbReference type="Proteomes" id="UP000015354"/>
    </source>
</evidence>
<feature type="compositionally biased region" description="Polar residues" evidence="2">
    <location>
        <begin position="201"/>
        <end position="215"/>
    </location>
</feature>
<dbReference type="Gene3D" id="1.25.40.20">
    <property type="entry name" value="Ankyrin repeat-containing domain"/>
    <property type="match status" value="1"/>
</dbReference>
<feature type="compositionally biased region" description="Pro residues" evidence="2">
    <location>
        <begin position="483"/>
        <end position="493"/>
    </location>
</feature>
<dbReference type="InterPro" id="IPR001841">
    <property type="entry name" value="Znf_RING"/>
</dbReference>
<feature type="compositionally biased region" description="Low complexity" evidence="2">
    <location>
        <begin position="216"/>
        <end position="231"/>
    </location>
</feature>
<dbReference type="OrthoDB" id="1711136at2759"/>
<dbReference type="EMBL" id="ATMH01009397">
    <property type="protein sequence ID" value="EPY19543.1"/>
    <property type="molecule type" value="Genomic_DNA"/>
</dbReference>
<dbReference type="Gene3D" id="3.30.40.10">
    <property type="entry name" value="Zinc/RING finger domain, C3HC4 (zinc finger)"/>
    <property type="match status" value="1"/>
</dbReference>
<dbReference type="AlphaFoldDB" id="S9TSR4"/>
<comment type="caution">
    <text evidence="4">The sequence shown here is derived from an EMBL/GenBank/DDBJ whole genome shotgun (WGS) entry which is preliminary data.</text>
</comment>
<proteinExistence type="predicted"/>
<feature type="region of interest" description="Disordered" evidence="2">
    <location>
        <begin position="190"/>
        <end position="269"/>
    </location>
</feature>
<gene>
    <name evidence="4" type="ORF">STCU_09397</name>
</gene>
<protein>
    <recommendedName>
        <fullName evidence="3">RING-type domain-containing protein</fullName>
    </recommendedName>
</protein>
<keyword evidence="1" id="KW-0479">Metal-binding</keyword>